<gene>
    <name evidence="2" type="ORF">PSTG_15965</name>
</gene>
<organism evidence="2 3">
    <name type="scientific">Puccinia striiformis f. sp. tritici PST-78</name>
    <dbReference type="NCBI Taxonomy" id="1165861"/>
    <lineage>
        <taxon>Eukaryota</taxon>
        <taxon>Fungi</taxon>
        <taxon>Dikarya</taxon>
        <taxon>Basidiomycota</taxon>
        <taxon>Pucciniomycotina</taxon>
        <taxon>Pucciniomycetes</taxon>
        <taxon>Pucciniales</taxon>
        <taxon>Pucciniaceae</taxon>
        <taxon>Puccinia</taxon>
    </lineage>
</organism>
<feature type="compositionally biased region" description="Low complexity" evidence="1">
    <location>
        <begin position="115"/>
        <end position="127"/>
    </location>
</feature>
<protein>
    <submittedName>
        <fullName evidence="2">Uncharacterized protein</fullName>
    </submittedName>
</protein>
<comment type="caution">
    <text evidence="2">The sequence shown here is derived from an EMBL/GenBank/DDBJ whole genome shotgun (WGS) entry which is preliminary data.</text>
</comment>
<name>A0A0L0UU64_9BASI</name>
<dbReference type="Proteomes" id="UP000054564">
    <property type="component" value="Unassembled WGS sequence"/>
</dbReference>
<evidence type="ECO:0000313" key="3">
    <source>
        <dbReference type="Proteomes" id="UP000054564"/>
    </source>
</evidence>
<dbReference type="OrthoDB" id="2505281at2759"/>
<accession>A0A0L0UU64</accession>
<proteinExistence type="predicted"/>
<reference evidence="3" key="1">
    <citation type="submission" date="2014-03" db="EMBL/GenBank/DDBJ databases">
        <title>The Genome Sequence of Puccinia striiformis f. sp. tritici PST-78.</title>
        <authorList>
            <consortium name="The Broad Institute Genome Sequencing Platform"/>
            <person name="Cuomo C."/>
            <person name="Hulbert S."/>
            <person name="Chen X."/>
            <person name="Walker B."/>
            <person name="Young S.K."/>
            <person name="Zeng Q."/>
            <person name="Gargeya S."/>
            <person name="Fitzgerald M."/>
            <person name="Haas B."/>
            <person name="Abouelleil A."/>
            <person name="Alvarado L."/>
            <person name="Arachchi H.M."/>
            <person name="Berlin A.M."/>
            <person name="Chapman S.B."/>
            <person name="Goldberg J."/>
            <person name="Griggs A."/>
            <person name="Gujja S."/>
            <person name="Hansen M."/>
            <person name="Howarth C."/>
            <person name="Imamovic A."/>
            <person name="Larimer J."/>
            <person name="McCowan C."/>
            <person name="Montmayeur A."/>
            <person name="Murphy C."/>
            <person name="Neiman D."/>
            <person name="Pearson M."/>
            <person name="Priest M."/>
            <person name="Roberts A."/>
            <person name="Saif S."/>
            <person name="Shea T."/>
            <person name="Sisk P."/>
            <person name="Sykes S."/>
            <person name="Wortman J."/>
            <person name="Nusbaum C."/>
            <person name="Birren B."/>
        </authorList>
    </citation>
    <scope>NUCLEOTIDE SEQUENCE [LARGE SCALE GENOMIC DNA]</scope>
    <source>
        <strain evidence="3">race PST-78</strain>
    </source>
</reference>
<dbReference type="EMBL" id="AJIL01000247">
    <property type="protein sequence ID" value="KNE90592.1"/>
    <property type="molecule type" value="Genomic_DNA"/>
</dbReference>
<dbReference type="AlphaFoldDB" id="A0A0L0UU64"/>
<keyword evidence="3" id="KW-1185">Reference proteome</keyword>
<feature type="region of interest" description="Disordered" evidence="1">
    <location>
        <begin position="108"/>
        <end position="127"/>
    </location>
</feature>
<evidence type="ECO:0000313" key="2">
    <source>
        <dbReference type="EMBL" id="KNE90592.1"/>
    </source>
</evidence>
<sequence>MATLVTTRGTITNCDAGPIYSTTNHKEDDFKQLESDVRSFEQCLINVLMDPLDQQNLAALYLSSMKLLPYINNPVSADKHAQSPHRKYLIDRVFLLLLALHHPDCSLGKSKQKFKQPSSKSMSSGRSQSVLPRDWLLDILTQTIHQK</sequence>
<evidence type="ECO:0000256" key="1">
    <source>
        <dbReference type="SAM" id="MobiDB-lite"/>
    </source>
</evidence>